<keyword evidence="2" id="KW-1133">Transmembrane helix</keyword>
<dbReference type="PANTHER" id="PTHR48125:SF12">
    <property type="entry name" value="AT HOOK TRANSCRIPTION FACTOR FAMILY-RELATED"/>
    <property type="match status" value="1"/>
</dbReference>
<dbReference type="InterPro" id="IPR036047">
    <property type="entry name" value="F-box-like_dom_sf"/>
</dbReference>
<dbReference type="AlphaFoldDB" id="A0AAD7I6K7"/>
<evidence type="ECO:0000313" key="5">
    <source>
        <dbReference type="Proteomes" id="UP001215598"/>
    </source>
</evidence>
<dbReference type="Pfam" id="PF12937">
    <property type="entry name" value="F-box-like"/>
    <property type="match status" value="1"/>
</dbReference>
<sequence>MRTQQRRQKPLSAARRRRFFSPTTFEHPHQLDVASLLAFYILPLSIPLSSLLPAHAPESARKRGRASSIYCKTSTGLPLNLATVPFTPLTCSSLALTESHPPLVHLHLLHPFVGEVLLSIVGGLLLGYTLPASASSPSSPPSSLCASTSSGRTPSSRTEVPPPAHGPPRRVQAPAGALVLAAAKHATLLVPLVVAQLVHLQDIIPLRTDGCALLLLALRVLAVPATAAVLALFLLLPAAPARVRIETALLPADILPSVPSTAPPPHSTSPPCCARSTTPRACACSSLCMHNVGTLPSYLVPAPPNSLRTPPPALSCARVLCTKTVRACTNASCMRSCGQIAQTRIESPAPHLHCHPLRRTLQIGAVPSPREIHFERALLCFKFFEDDVPPLDLVGCNLVGGTFIFIGIPFMIVSLNELAGSIINLCLLVAAPGTTSCDHLVLPPPSPIQRGKMRTSMPPSIQTFPPEVLSQIFTITQISLKAPYADAVILSQVCHHWRDAAIGDSGLWLDIGVRSRDVHHLPLLGDLLQRSKGRIISLGMDFSDVTTPRDRPTFLSLLRLIRPHLWRAGQLFIFAQWQAWQVMARTFGNERYNNLTLLDIRVLEPSVDRGRARTIWVPPPGFATDPVAVPAPRPPIVFFVPLDHPHLEKVRIGGITLANAHSFSNLALIRITGKETSNFVGLDGRLSRWLLDGPISLYFEDAFVPPMPRYIPQTAHDRNTNPSTITHLILSGLRATPRTVAGDDGEFEHDCMPFFDSLYTPNVRCLQIDRWDLTGRVWEDFLVWLPEDLRFPRVVDLRITGMQFEDMEYGDVSFFLASFPRIRHLRLEDCRAGSWEIALEVLQMDEALCPGLKGIRLREGLVIPRTDPLPFPVESMVVGS</sequence>
<proteinExistence type="predicted"/>
<dbReference type="InterPro" id="IPR001810">
    <property type="entry name" value="F-box_dom"/>
</dbReference>
<comment type="caution">
    <text evidence="4">The sequence shown here is derived from an EMBL/GenBank/DDBJ whole genome shotgun (WGS) entry which is preliminary data.</text>
</comment>
<dbReference type="PANTHER" id="PTHR48125">
    <property type="entry name" value="LP07818P1"/>
    <property type="match status" value="1"/>
</dbReference>
<dbReference type="SUPFAM" id="SSF81383">
    <property type="entry name" value="F-box domain"/>
    <property type="match status" value="1"/>
</dbReference>
<dbReference type="Gene3D" id="1.20.1280.50">
    <property type="match status" value="1"/>
</dbReference>
<evidence type="ECO:0000256" key="2">
    <source>
        <dbReference type="SAM" id="Phobius"/>
    </source>
</evidence>
<feature type="domain" description="F-box" evidence="3">
    <location>
        <begin position="465"/>
        <end position="509"/>
    </location>
</feature>
<gene>
    <name evidence="4" type="ORF">B0H16DRAFT_1730857</name>
</gene>
<keyword evidence="2" id="KW-0812">Transmembrane</keyword>
<feature type="transmembrane region" description="Helical" evidence="2">
    <location>
        <begin position="177"/>
        <end position="200"/>
    </location>
</feature>
<name>A0AAD7I6K7_9AGAR</name>
<keyword evidence="2" id="KW-0472">Membrane</keyword>
<dbReference type="Proteomes" id="UP001215598">
    <property type="component" value="Unassembled WGS sequence"/>
</dbReference>
<accession>A0AAD7I6K7</accession>
<organism evidence="4 5">
    <name type="scientific">Mycena metata</name>
    <dbReference type="NCBI Taxonomy" id="1033252"/>
    <lineage>
        <taxon>Eukaryota</taxon>
        <taxon>Fungi</taxon>
        <taxon>Dikarya</taxon>
        <taxon>Basidiomycota</taxon>
        <taxon>Agaricomycotina</taxon>
        <taxon>Agaricomycetes</taxon>
        <taxon>Agaricomycetidae</taxon>
        <taxon>Agaricales</taxon>
        <taxon>Marasmiineae</taxon>
        <taxon>Mycenaceae</taxon>
        <taxon>Mycena</taxon>
    </lineage>
</organism>
<reference evidence="4" key="1">
    <citation type="submission" date="2023-03" db="EMBL/GenBank/DDBJ databases">
        <title>Massive genome expansion in bonnet fungi (Mycena s.s.) driven by repeated elements and novel gene families across ecological guilds.</title>
        <authorList>
            <consortium name="Lawrence Berkeley National Laboratory"/>
            <person name="Harder C.B."/>
            <person name="Miyauchi S."/>
            <person name="Viragh M."/>
            <person name="Kuo A."/>
            <person name="Thoen E."/>
            <person name="Andreopoulos B."/>
            <person name="Lu D."/>
            <person name="Skrede I."/>
            <person name="Drula E."/>
            <person name="Henrissat B."/>
            <person name="Morin E."/>
            <person name="Kohler A."/>
            <person name="Barry K."/>
            <person name="LaButti K."/>
            <person name="Morin E."/>
            <person name="Salamov A."/>
            <person name="Lipzen A."/>
            <person name="Mereny Z."/>
            <person name="Hegedus B."/>
            <person name="Baldrian P."/>
            <person name="Stursova M."/>
            <person name="Weitz H."/>
            <person name="Taylor A."/>
            <person name="Grigoriev I.V."/>
            <person name="Nagy L.G."/>
            <person name="Martin F."/>
            <person name="Kauserud H."/>
        </authorList>
    </citation>
    <scope>NUCLEOTIDE SEQUENCE</scope>
    <source>
        <strain evidence="4">CBHHK182m</strain>
    </source>
</reference>
<evidence type="ECO:0000259" key="3">
    <source>
        <dbReference type="Pfam" id="PF12937"/>
    </source>
</evidence>
<protein>
    <recommendedName>
        <fullName evidence="3">F-box domain-containing protein</fullName>
    </recommendedName>
</protein>
<feature type="region of interest" description="Disordered" evidence="1">
    <location>
        <begin position="133"/>
        <end position="171"/>
    </location>
</feature>
<evidence type="ECO:0000256" key="1">
    <source>
        <dbReference type="SAM" id="MobiDB-lite"/>
    </source>
</evidence>
<keyword evidence="5" id="KW-1185">Reference proteome</keyword>
<feature type="transmembrane region" description="Helical" evidence="2">
    <location>
        <begin position="212"/>
        <end position="236"/>
    </location>
</feature>
<dbReference type="EMBL" id="JARKIB010000122">
    <property type="protein sequence ID" value="KAJ7736272.1"/>
    <property type="molecule type" value="Genomic_DNA"/>
</dbReference>
<feature type="transmembrane region" description="Helical" evidence="2">
    <location>
        <begin position="391"/>
        <end position="412"/>
    </location>
</feature>
<feature type="compositionally biased region" description="Low complexity" evidence="1">
    <location>
        <begin position="133"/>
        <end position="158"/>
    </location>
</feature>
<evidence type="ECO:0000313" key="4">
    <source>
        <dbReference type="EMBL" id="KAJ7736272.1"/>
    </source>
</evidence>